<dbReference type="EMBL" id="CAMXCT020000735">
    <property type="protein sequence ID" value="CAL1136018.1"/>
    <property type="molecule type" value="Genomic_DNA"/>
</dbReference>
<feature type="transmembrane region" description="Helical" evidence="2">
    <location>
        <begin position="1029"/>
        <end position="1050"/>
    </location>
</feature>
<reference evidence="3" key="1">
    <citation type="submission" date="2022-10" db="EMBL/GenBank/DDBJ databases">
        <authorList>
            <person name="Chen Y."/>
            <person name="Dougan E. K."/>
            <person name="Chan C."/>
            <person name="Rhodes N."/>
            <person name="Thang M."/>
        </authorList>
    </citation>
    <scope>NUCLEOTIDE SEQUENCE</scope>
</reference>
<accession>A0A9P1C1X7</accession>
<protein>
    <submittedName>
        <fullName evidence="3">Uncharacterized protein</fullName>
    </submittedName>
</protein>
<gene>
    <name evidence="3" type="ORF">C1SCF055_LOCUS10317</name>
</gene>
<feature type="region of interest" description="Disordered" evidence="1">
    <location>
        <begin position="677"/>
        <end position="734"/>
    </location>
</feature>
<evidence type="ECO:0000313" key="4">
    <source>
        <dbReference type="EMBL" id="CAL1136018.1"/>
    </source>
</evidence>
<keyword evidence="5" id="KW-1185">Reference proteome</keyword>
<dbReference type="EMBL" id="CAMXCT010000735">
    <property type="protein sequence ID" value="CAI3982643.1"/>
    <property type="molecule type" value="Genomic_DNA"/>
</dbReference>
<evidence type="ECO:0000256" key="2">
    <source>
        <dbReference type="SAM" id="Phobius"/>
    </source>
</evidence>
<keyword evidence="2" id="KW-0472">Membrane</keyword>
<evidence type="ECO:0000313" key="5">
    <source>
        <dbReference type="Proteomes" id="UP001152797"/>
    </source>
</evidence>
<comment type="caution">
    <text evidence="3">The sequence shown here is derived from an EMBL/GenBank/DDBJ whole genome shotgun (WGS) entry which is preliminary data.</text>
</comment>
<feature type="compositionally biased region" description="Low complexity" evidence="1">
    <location>
        <begin position="717"/>
        <end position="730"/>
    </location>
</feature>
<name>A0A9P1C1X7_9DINO</name>
<proteinExistence type="predicted"/>
<sequence length="1149" mass="128086">MHVLEFPKEMETWRKRSAWLLKGFQASKTTVSILKEILDFFNGDTSDHVLVHWCIPNSVSGKPCCKDDAESLNKGISLLTSFLTKGYAVPLLYRMKHYGPAASFIRVGCCLHSILPRILNVDKQALSPADRPGSDLSNIVDTLLGTEHPKKRSESESNKNLSPAEFEALVGKLLDEDTSFAAQNGARCQMVQKEISQPAFHQSSILIDALVQRMERGFNFFLRRTSILNDLSYFSHANPEHEEHKAESSKGFLKVIRGELGQELISDYRDFLKNGFQESVGMGLDGTQSQLNLIFQLVVSCMTDLHRRMVQEFMVPPFTVLRLADADPATFATVWNNIRQRFLDCECCVDAEFTTPILRKYSCNFSIPPTQTDIEKITEIQEFLVEISIWSPLTSDAVEIVNGQIQWALSRRGKGTRLLQRRSAVEISILSRAVKQHAWVQQQAGDKTLPSKAVASGIRMDGVLDGNGALKATAINMDLSDQDIEKKLDNTLHKPLEVLRPDHVPDVHESPCFHFACRGNPSLARAEQLVKSLSWALQEHDVDAGSMLLFSLSDKPHVSVPVILGVSMKKPMSHTFVLATLNHEEVKFSEDGGSIQFKSSHQLFWNLLEEHSGSPTETVEIDVDVWTCSAFLDSGDNNALKTNPDSLQCTFKISSKRALKNKPVVVKLPFSLDKRYRKTRKVQEHGPQRKKKKSLKNMGKFKKPQAKKNDPGPIVISSSSSDSESNSSSSETIKDAVDMAEVEEEQALPLSNVVKQEHASVREVAREIEAADDQQEQKAQTLQQSFAAAPSRPSQQSTFFSKECGLDEGSLDTGLVKRATERLKAIVEAPIDFMLRGYLGSEPIGLELIDGYFLRELKLESYAEIAATVAWGSGHEFKQPVRSRDGKTSSLERTCFVKQCRDKFGLTTGQMLSYSQTQLTEAERYLMNRREMESLDIQYASLIAKGISPVETWCTTDLASPHLRSVGRKHIGMNGCFSAITTNVKLWSFGHRAFVTGEELLIHQGFDITKINLESTCYTDMNRLAGDSWSVPVAGSIFFMVVAAILPVGFGDRPLLSLQNVEELLPPVPVTLGTPTLVPGLVQRVARRSLESYQSGSDEDEAKGAPLRFGHQVRQQTQDTLAPWHPDSEDWIVVPSGGAKRRWALKSDD</sequence>
<dbReference type="Proteomes" id="UP001152797">
    <property type="component" value="Unassembled WGS sequence"/>
</dbReference>
<dbReference type="EMBL" id="CAMXCT030000735">
    <property type="protein sequence ID" value="CAL4769955.1"/>
    <property type="molecule type" value="Genomic_DNA"/>
</dbReference>
<feature type="compositionally biased region" description="Basic residues" evidence="1">
    <location>
        <begin position="688"/>
        <end position="706"/>
    </location>
</feature>
<keyword evidence="2" id="KW-0812">Transmembrane</keyword>
<evidence type="ECO:0000313" key="3">
    <source>
        <dbReference type="EMBL" id="CAI3982643.1"/>
    </source>
</evidence>
<keyword evidence="2" id="KW-1133">Transmembrane helix</keyword>
<reference evidence="4" key="2">
    <citation type="submission" date="2024-04" db="EMBL/GenBank/DDBJ databases">
        <authorList>
            <person name="Chen Y."/>
            <person name="Shah S."/>
            <person name="Dougan E. K."/>
            <person name="Thang M."/>
            <person name="Chan C."/>
        </authorList>
    </citation>
    <scope>NUCLEOTIDE SEQUENCE [LARGE SCALE GENOMIC DNA]</scope>
</reference>
<organism evidence="3">
    <name type="scientific">Cladocopium goreaui</name>
    <dbReference type="NCBI Taxonomy" id="2562237"/>
    <lineage>
        <taxon>Eukaryota</taxon>
        <taxon>Sar</taxon>
        <taxon>Alveolata</taxon>
        <taxon>Dinophyceae</taxon>
        <taxon>Suessiales</taxon>
        <taxon>Symbiodiniaceae</taxon>
        <taxon>Cladocopium</taxon>
    </lineage>
</organism>
<dbReference type="AlphaFoldDB" id="A0A9P1C1X7"/>
<evidence type="ECO:0000256" key="1">
    <source>
        <dbReference type="SAM" id="MobiDB-lite"/>
    </source>
</evidence>